<sequence>MRGGSASRTAVAAWTAARSPRPSHPSCLPSARGVTSVFVTDDPIDPEVQEIAQRMFDAARAGAADTLAAYLDAGVPVNLTNSTGDTLLMLAAYHAHPAAVRVLIEHGADIDRLNDRGQSPLAGAVFKGAEEVVRALVAAGADPHAGHPTAEDAARMFGRDDYLQLWHR</sequence>
<comment type="caution">
    <text evidence="5">The sequence shown here is derived from an EMBL/GenBank/DDBJ whole genome shotgun (WGS) entry which is preliminary data.</text>
</comment>
<dbReference type="Gene3D" id="1.25.40.20">
    <property type="entry name" value="Ankyrin repeat-containing domain"/>
    <property type="match status" value="1"/>
</dbReference>
<keyword evidence="2 3" id="KW-0040">ANK repeat</keyword>
<keyword evidence="6" id="KW-1185">Reference proteome</keyword>
<dbReference type="Pfam" id="PF12796">
    <property type="entry name" value="Ank_2"/>
    <property type="match status" value="1"/>
</dbReference>
<evidence type="ECO:0000256" key="3">
    <source>
        <dbReference type="PROSITE-ProRule" id="PRU00023"/>
    </source>
</evidence>
<dbReference type="InterPro" id="IPR036770">
    <property type="entry name" value="Ankyrin_rpt-contain_sf"/>
</dbReference>
<dbReference type="PROSITE" id="PS50297">
    <property type="entry name" value="ANK_REP_REGION"/>
    <property type="match status" value="2"/>
</dbReference>
<name>A0ABU3WUK2_9NOCA</name>
<evidence type="ECO:0000256" key="2">
    <source>
        <dbReference type="ARBA" id="ARBA00023043"/>
    </source>
</evidence>
<dbReference type="EMBL" id="WBMO01000005">
    <property type="protein sequence ID" value="MDV2477686.1"/>
    <property type="molecule type" value="Genomic_DNA"/>
</dbReference>
<dbReference type="SUPFAM" id="SSF48403">
    <property type="entry name" value="Ankyrin repeat"/>
    <property type="match status" value="1"/>
</dbReference>
<organism evidence="5 6">
    <name type="scientific">Rhodococcus zopfii</name>
    <dbReference type="NCBI Taxonomy" id="43772"/>
    <lineage>
        <taxon>Bacteria</taxon>
        <taxon>Bacillati</taxon>
        <taxon>Actinomycetota</taxon>
        <taxon>Actinomycetes</taxon>
        <taxon>Mycobacteriales</taxon>
        <taxon>Nocardiaceae</taxon>
        <taxon>Rhodococcus</taxon>
    </lineage>
</organism>
<proteinExistence type="predicted"/>
<evidence type="ECO:0000313" key="6">
    <source>
        <dbReference type="Proteomes" id="UP001275440"/>
    </source>
</evidence>
<gene>
    <name evidence="5" type="ORF">F8M49_24065</name>
</gene>
<dbReference type="PROSITE" id="PS50088">
    <property type="entry name" value="ANK_REPEAT"/>
    <property type="match status" value="2"/>
</dbReference>
<protein>
    <submittedName>
        <fullName evidence="5">Ankyrin repeat domain-containing protein</fullName>
    </submittedName>
</protein>
<dbReference type="SMART" id="SM00248">
    <property type="entry name" value="ANK"/>
    <property type="match status" value="2"/>
</dbReference>
<dbReference type="PANTHER" id="PTHR24171">
    <property type="entry name" value="ANKYRIN REPEAT DOMAIN-CONTAINING PROTEIN 39-RELATED"/>
    <property type="match status" value="1"/>
</dbReference>
<feature type="region of interest" description="Disordered" evidence="4">
    <location>
        <begin position="1"/>
        <end position="29"/>
    </location>
</feature>
<dbReference type="Proteomes" id="UP001275440">
    <property type="component" value="Unassembled WGS sequence"/>
</dbReference>
<reference evidence="5 6" key="1">
    <citation type="submission" date="2019-10" db="EMBL/GenBank/DDBJ databases">
        <title>Draft Genome Assembly of Rhodococcus zopfii DSM44189.</title>
        <authorList>
            <person name="Sutton J.M."/>
            <person name="Akob D.M."/>
            <person name="Bushman T.J."/>
        </authorList>
    </citation>
    <scope>NUCLEOTIDE SEQUENCE [LARGE SCALE GENOMIC DNA]</scope>
    <source>
        <strain evidence="5 6">DSM 44189</strain>
    </source>
</reference>
<dbReference type="InterPro" id="IPR002110">
    <property type="entry name" value="Ankyrin_rpt"/>
</dbReference>
<keyword evidence="1" id="KW-0677">Repeat</keyword>
<feature type="repeat" description="ANK" evidence="3">
    <location>
        <begin position="116"/>
        <end position="148"/>
    </location>
</feature>
<evidence type="ECO:0000313" key="5">
    <source>
        <dbReference type="EMBL" id="MDV2477686.1"/>
    </source>
</evidence>
<evidence type="ECO:0000256" key="1">
    <source>
        <dbReference type="ARBA" id="ARBA00022737"/>
    </source>
</evidence>
<feature type="repeat" description="ANK" evidence="3">
    <location>
        <begin position="83"/>
        <end position="115"/>
    </location>
</feature>
<accession>A0ABU3WUK2</accession>
<evidence type="ECO:0000256" key="4">
    <source>
        <dbReference type="SAM" id="MobiDB-lite"/>
    </source>
</evidence>
<feature type="compositionally biased region" description="Low complexity" evidence="4">
    <location>
        <begin position="1"/>
        <end position="19"/>
    </location>
</feature>